<name>A0A5N6U081_ASPAV</name>
<dbReference type="InterPro" id="IPR036291">
    <property type="entry name" value="NAD(P)-bd_dom_sf"/>
</dbReference>
<organism evidence="2 3">
    <name type="scientific">Aspergillus avenaceus</name>
    <dbReference type="NCBI Taxonomy" id="36643"/>
    <lineage>
        <taxon>Eukaryota</taxon>
        <taxon>Fungi</taxon>
        <taxon>Dikarya</taxon>
        <taxon>Ascomycota</taxon>
        <taxon>Pezizomycotina</taxon>
        <taxon>Eurotiomycetes</taxon>
        <taxon>Eurotiomycetidae</taxon>
        <taxon>Eurotiales</taxon>
        <taxon>Aspergillaceae</taxon>
        <taxon>Aspergillus</taxon>
        <taxon>Aspergillus subgen. Circumdati</taxon>
    </lineage>
</organism>
<dbReference type="InterPro" id="IPR002347">
    <property type="entry name" value="SDR_fam"/>
</dbReference>
<dbReference type="EMBL" id="ML742067">
    <property type="protein sequence ID" value="KAE8151661.1"/>
    <property type="molecule type" value="Genomic_DNA"/>
</dbReference>
<dbReference type="AlphaFoldDB" id="A0A5N6U081"/>
<dbReference type="PRINTS" id="PR00081">
    <property type="entry name" value="GDHRDH"/>
</dbReference>
<keyword evidence="3" id="KW-1185">Reference proteome</keyword>
<protein>
    <recommendedName>
        <fullName evidence="4">Short-chain dehydrogenase</fullName>
    </recommendedName>
</protein>
<dbReference type="PANTHER" id="PTHR43157">
    <property type="entry name" value="PHOSPHATIDYLINOSITOL-GLYCAN BIOSYNTHESIS CLASS F PROTEIN-RELATED"/>
    <property type="match status" value="1"/>
</dbReference>
<reference evidence="2 3" key="1">
    <citation type="submission" date="2019-04" db="EMBL/GenBank/DDBJ databases">
        <title>Friends and foes A comparative genomics study of 23 Aspergillus species from section Flavi.</title>
        <authorList>
            <consortium name="DOE Joint Genome Institute"/>
            <person name="Kjaerbolling I."/>
            <person name="Vesth T."/>
            <person name="Frisvad J.C."/>
            <person name="Nybo J.L."/>
            <person name="Theobald S."/>
            <person name="Kildgaard S."/>
            <person name="Isbrandt T."/>
            <person name="Kuo A."/>
            <person name="Sato A."/>
            <person name="Lyhne E.K."/>
            <person name="Kogle M.E."/>
            <person name="Wiebenga A."/>
            <person name="Kun R.S."/>
            <person name="Lubbers R.J."/>
            <person name="Makela M.R."/>
            <person name="Barry K."/>
            <person name="Chovatia M."/>
            <person name="Clum A."/>
            <person name="Daum C."/>
            <person name="Haridas S."/>
            <person name="He G."/>
            <person name="LaButti K."/>
            <person name="Lipzen A."/>
            <person name="Mondo S."/>
            <person name="Riley R."/>
            <person name="Salamov A."/>
            <person name="Simmons B.A."/>
            <person name="Magnuson J.K."/>
            <person name="Henrissat B."/>
            <person name="Mortensen U.H."/>
            <person name="Larsen T.O."/>
            <person name="Devries R.P."/>
            <person name="Grigoriev I.V."/>
            <person name="Machida M."/>
            <person name="Baker S.E."/>
            <person name="Andersen M.R."/>
        </authorList>
    </citation>
    <scope>NUCLEOTIDE SEQUENCE [LARGE SCALE GENOMIC DNA]</scope>
    <source>
        <strain evidence="2 3">IBT 18842</strain>
    </source>
</reference>
<dbReference type="Gene3D" id="3.40.50.720">
    <property type="entry name" value="NAD(P)-binding Rossmann-like Domain"/>
    <property type="match status" value="1"/>
</dbReference>
<dbReference type="GO" id="GO:0016491">
    <property type="term" value="F:oxidoreductase activity"/>
    <property type="evidence" value="ECO:0007669"/>
    <property type="project" value="UniProtKB-KW"/>
</dbReference>
<gene>
    <name evidence="2" type="ORF">BDV25DRAFT_171316</name>
</gene>
<evidence type="ECO:0008006" key="4">
    <source>
        <dbReference type="Google" id="ProtNLM"/>
    </source>
</evidence>
<dbReference type="Proteomes" id="UP000325780">
    <property type="component" value="Unassembled WGS sequence"/>
</dbReference>
<accession>A0A5N6U081</accession>
<evidence type="ECO:0000313" key="2">
    <source>
        <dbReference type="EMBL" id="KAE8151661.1"/>
    </source>
</evidence>
<dbReference type="OrthoDB" id="542013at2759"/>
<sequence length="316" mass="34014">MPPLPTFIYNQLFHHPQKPTQPLTHKTIIITGANSGLGLEAARHIVSLGARAILGVRDMASGHAAKASIEDSTSRPDACEVWEVDLASYASVLGFAERVNALPRVDGVICNAAIATREFRVVEGHESSVTVNVVSSLLLGVLVLPKLRGCEGVLSFVVSEVHAWTGFVEGRDPRGVFVALDDADSVDMYERYPTSKLLLVLAVREMVTRLRDGGKVVVNMVNPGFCHSRLARDAGWGFWVMKLLLARSTEEGSRTLVAALSAGGSSHGKYMDCGKVDEGALSDFVRSADGLDAQRRVWGELEDILEGIKPGVLGNL</sequence>
<dbReference type="SUPFAM" id="SSF51735">
    <property type="entry name" value="NAD(P)-binding Rossmann-fold domains"/>
    <property type="match status" value="1"/>
</dbReference>
<evidence type="ECO:0000256" key="1">
    <source>
        <dbReference type="ARBA" id="ARBA00023002"/>
    </source>
</evidence>
<evidence type="ECO:0000313" key="3">
    <source>
        <dbReference type="Proteomes" id="UP000325780"/>
    </source>
</evidence>
<proteinExistence type="predicted"/>
<keyword evidence="1" id="KW-0560">Oxidoreductase</keyword>
<dbReference type="PANTHER" id="PTHR43157:SF67">
    <property type="entry name" value="DEHYDROGENASE_REDUCTASE FAMILY PROTEIN, PUTATIVE (AFU_ORTHOLOGUE AFUA_3G02580)-RELATED"/>
    <property type="match status" value="1"/>
</dbReference>
<dbReference type="Pfam" id="PF00106">
    <property type="entry name" value="adh_short"/>
    <property type="match status" value="1"/>
</dbReference>